<dbReference type="PANTHER" id="PTHR12286">
    <property type="entry name" value="SACCHAROPINE DEHYDROGENASE-LIKE OXIDOREDUCTASE"/>
    <property type="match status" value="1"/>
</dbReference>
<evidence type="ECO:0000259" key="2">
    <source>
        <dbReference type="Pfam" id="PF03435"/>
    </source>
</evidence>
<dbReference type="InterPro" id="IPR005097">
    <property type="entry name" value="Sacchrp_dh_NADP-bd"/>
</dbReference>
<dbReference type="GO" id="GO:0009247">
    <property type="term" value="P:glycolipid biosynthetic process"/>
    <property type="evidence" value="ECO:0007669"/>
    <property type="project" value="TreeGrafter"/>
</dbReference>
<dbReference type="GO" id="GO:0005886">
    <property type="term" value="C:plasma membrane"/>
    <property type="evidence" value="ECO:0007669"/>
    <property type="project" value="TreeGrafter"/>
</dbReference>
<dbReference type="SUPFAM" id="SSF51735">
    <property type="entry name" value="NAD(P)-binding Rossmann-fold domains"/>
    <property type="match status" value="1"/>
</dbReference>
<accession>A0AAV2F3W0</accession>
<dbReference type="Pfam" id="PF03435">
    <property type="entry name" value="Sacchrp_dh_NADP"/>
    <property type="match status" value="1"/>
</dbReference>
<name>A0AAV2F3W0_9ROSI</name>
<protein>
    <recommendedName>
        <fullName evidence="2">Saccharopine dehydrogenase NADP binding domain-containing protein</fullName>
    </recommendedName>
</protein>
<gene>
    <name evidence="3" type="ORF">LTRI10_LOCUS32874</name>
</gene>
<sequence length="488" mass="53830">MPTHYFSTNQPQKWHALQLQRHLQISPLNLAMDDDGSNPSPPYDLVILGASGFTGKYVVREALKFLNSPSSPLKSFAVAGRNHSKLLDTLKWAAKPNSPPPSIAILTADTADPVSLRMLCSQTRLVLNCVGPFRLHGGPVVAACVQAGCDYLDICGEPEFMERMEYSYHDQAVETGSLVVSACGFDSVPAELGWMFNSKQWVYPAVPNRIEAYLSLESDKNIVGNFGTYESAVLGVAHMDKLIELRRSRPSRSKPKIPGPYPHKGPLIDYQKEFDLWVIKLPSADTAVVSRTLAMLTKHPNGFPGCYESDGQIEKRKKFWSMVNPAHFGLKMGSECLIGVFRFIVLGLFVGLLGRSSVGRWLLLNFPSFFSLGWFNKKGPSEDEVASASFKMWFVGRGYSDLRTLTNVGDKEVDAEIITRIMGPDAGYLATPIILLQCALIVLGQRDSLPKGGVLTPGIVFGPMDLQERLQQNGISFDVISRRIGSTR</sequence>
<dbReference type="GO" id="GO:0005739">
    <property type="term" value="C:mitochondrion"/>
    <property type="evidence" value="ECO:0007669"/>
    <property type="project" value="TreeGrafter"/>
</dbReference>
<dbReference type="PANTHER" id="PTHR12286:SF5">
    <property type="entry name" value="SACCHAROPINE DEHYDROGENASE-LIKE OXIDOREDUCTASE"/>
    <property type="match status" value="1"/>
</dbReference>
<feature type="domain" description="Saccharopine dehydrogenase NADP binding" evidence="2">
    <location>
        <begin position="46"/>
        <end position="180"/>
    </location>
</feature>
<dbReference type="GO" id="GO:0005811">
    <property type="term" value="C:lipid droplet"/>
    <property type="evidence" value="ECO:0007669"/>
    <property type="project" value="TreeGrafter"/>
</dbReference>
<dbReference type="InterPro" id="IPR036291">
    <property type="entry name" value="NAD(P)-bd_dom_sf"/>
</dbReference>
<proteinExistence type="inferred from homology"/>
<dbReference type="FunFam" id="3.40.50.720:FF:000455">
    <property type="entry name" value="Putative mitochondrial saccharopine dehydrogenase-like oxidoreductase"/>
    <property type="match status" value="1"/>
</dbReference>
<dbReference type="Proteomes" id="UP001497516">
    <property type="component" value="Chromosome 6"/>
</dbReference>
<keyword evidence="4" id="KW-1185">Reference proteome</keyword>
<dbReference type="AlphaFoldDB" id="A0AAV2F3W0"/>
<reference evidence="3 4" key="1">
    <citation type="submission" date="2024-04" db="EMBL/GenBank/DDBJ databases">
        <authorList>
            <person name="Fracassetti M."/>
        </authorList>
    </citation>
    <scope>NUCLEOTIDE SEQUENCE [LARGE SCALE GENOMIC DNA]</scope>
</reference>
<dbReference type="EMBL" id="OZ034819">
    <property type="protein sequence ID" value="CAL1392210.1"/>
    <property type="molecule type" value="Genomic_DNA"/>
</dbReference>
<evidence type="ECO:0000313" key="4">
    <source>
        <dbReference type="Proteomes" id="UP001497516"/>
    </source>
</evidence>
<evidence type="ECO:0000256" key="1">
    <source>
        <dbReference type="ARBA" id="ARBA00038048"/>
    </source>
</evidence>
<comment type="similarity">
    <text evidence="1">Belongs to the saccharopine dehydrogenase family.</text>
</comment>
<evidence type="ECO:0000313" key="3">
    <source>
        <dbReference type="EMBL" id="CAL1392210.1"/>
    </source>
</evidence>
<dbReference type="Gene3D" id="3.40.50.720">
    <property type="entry name" value="NAD(P)-binding Rossmann-like Domain"/>
    <property type="match status" value="1"/>
</dbReference>
<dbReference type="InterPro" id="IPR051276">
    <property type="entry name" value="Saccharopine_DH-like_oxidrdct"/>
</dbReference>
<organism evidence="3 4">
    <name type="scientific">Linum trigynum</name>
    <dbReference type="NCBI Taxonomy" id="586398"/>
    <lineage>
        <taxon>Eukaryota</taxon>
        <taxon>Viridiplantae</taxon>
        <taxon>Streptophyta</taxon>
        <taxon>Embryophyta</taxon>
        <taxon>Tracheophyta</taxon>
        <taxon>Spermatophyta</taxon>
        <taxon>Magnoliopsida</taxon>
        <taxon>eudicotyledons</taxon>
        <taxon>Gunneridae</taxon>
        <taxon>Pentapetalae</taxon>
        <taxon>rosids</taxon>
        <taxon>fabids</taxon>
        <taxon>Malpighiales</taxon>
        <taxon>Linaceae</taxon>
        <taxon>Linum</taxon>
    </lineage>
</organism>